<evidence type="ECO:0000313" key="2">
    <source>
        <dbReference type="Proteomes" id="UP000215256"/>
    </source>
</evidence>
<name>A0A248UDX9_9HYPH</name>
<dbReference type="KEGG" id="och:CES85_5668"/>
<dbReference type="EMBL" id="CP022603">
    <property type="protein sequence ID" value="ASV84864.1"/>
    <property type="molecule type" value="Genomic_DNA"/>
</dbReference>
<dbReference type="RefSeq" id="WP_095445492.1">
    <property type="nucleotide sequence ID" value="NZ_CP022603.1"/>
</dbReference>
<accession>A0A248UDX9</accession>
<evidence type="ECO:0000313" key="1">
    <source>
        <dbReference type="EMBL" id="ASV84864.1"/>
    </source>
</evidence>
<gene>
    <name evidence="1" type="ORF">CES85_5668</name>
</gene>
<organism evidence="1 2">
    <name type="scientific">Ochrobactrum quorumnocens</name>
    <dbReference type="NCBI Taxonomy" id="271865"/>
    <lineage>
        <taxon>Bacteria</taxon>
        <taxon>Pseudomonadati</taxon>
        <taxon>Pseudomonadota</taxon>
        <taxon>Alphaproteobacteria</taxon>
        <taxon>Hyphomicrobiales</taxon>
        <taxon>Brucellaceae</taxon>
        <taxon>Brucella/Ochrobactrum group</taxon>
        <taxon>Ochrobactrum</taxon>
    </lineage>
</organism>
<proteinExistence type="predicted"/>
<dbReference type="OrthoDB" id="3220001at2"/>
<protein>
    <submittedName>
        <fullName evidence="1">Uncharacterized protein</fullName>
    </submittedName>
</protein>
<sequence>MIDRPLGLNHIETVHRPGDKDVARAVFEILGFFVAEFTTNVGGKDMVFLFASLDPANANGIDNVIYCSEVRPAQLALEQAMKAAIVADASFKAAAEEYRRQTSGQPQIFPHFGFSVPSLDDWEARVARVRDAAKNHPLLAGRIEIAGIYRLNDPTSVTPQTQAFIRTDAFSLGLLEFPVYFEIQYSGQEAIDTYRAFTPAGQAEIAAT</sequence>
<dbReference type="AlphaFoldDB" id="A0A248UDX9"/>
<dbReference type="Proteomes" id="UP000215256">
    <property type="component" value="Chromosome 2"/>
</dbReference>
<reference evidence="1 2" key="1">
    <citation type="submission" date="2017-07" db="EMBL/GenBank/DDBJ databases">
        <title>Phylogenetic study on the rhizospheric bacterium Ochrobactrum sp. A44.</title>
        <authorList>
            <person name="Krzyzanowska D.M."/>
            <person name="Ossowicki A."/>
            <person name="Rajewska M."/>
            <person name="Maciag T."/>
            <person name="Kaczynski Z."/>
            <person name="Czerwicka M."/>
            <person name="Jafra S."/>
        </authorList>
    </citation>
    <scope>NUCLEOTIDE SEQUENCE [LARGE SCALE GENOMIC DNA]</scope>
    <source>
        <strain evidence="1 2">A44</strain>
    </source>
</reference>